<dbReference type="RefSeq" id="WP_200127140.1">
    <property type="nucleotide sequence ID" value="NZ_CP054705.1"/>
</dbReference>
<dbReference type="InterPro" id="IPR012296">
    <property type="entry name" value="Nuclease_put_TT1808"/>
</dbReference>
<accession>A0A7T6Z0P3</accession>
<dbReference type="CDD" id="cd06260">
    <property type="entry name" value="DUF820-like"/>
    <property type="match status" value="1"/>
</dbReference>
<dbReference type="PANTHER" id="PTHR34107">
    <property type="entry name" value="SLL0198 PROTEIN-RELATED"/>
    <property type="match status" value="1"/>
</dbReference>
<dbReference type="InterPro" id="IPR008538">
    <property type="entry name" value="Uma2"/>
</dbReference>
<name>A0A7T6Z0P3_9BACI</name>
<dbReference type="Proteomes" id="UP000595823">
    <property type="component" value="Chromosome"/>
</dbReference>
<gene>
    <name evidence="2" type="ORF">HUG15_03725</name>
</gene>
<dbReference type="Gene3D" id="3.90.1570.10">
    <property type="entry name" value="tt1808, chain A"/>
    <property type="match status" value="1"/>
</dbReference>
<evidence type="ECO:0000313" key="3">
    <source>
        <dbReference type="Proteomes" id="UP000595823"/>
    </source>
</evidence>
<keyword evidence="3" id="KW-1185">Reference proteome</keyword>
<keyword evidence="2" id="KW-0378">Hydrolase</keyword>
<keyword evidence="2" id="KW-0540">Nuclease</keyword>
<keyword evidence="2" id="KW-0255">Endonuclease</keyword>
<dbReference type="SUPFAM" id="SSF52980">
    <property type="entry name" value="Restriction endonuclease-like"/>
    <property type="match status" value="1"/>
</dbReference>
<dbReference type="GO" id="GO:0004519">
    <property type="term" value="F:endonuclease activity"/>
    <property type="evidence" value="ECO:0007669"/>
    <property type="project" value="UniProtKB-KW"/>
</dbReference>
<feature type="domain" description="Putative restriction endonuclease" evidence="1">
    <location>
        <begin position="33"/>
        <end position="181"/>
    </location>
</feature>
<dbReference type="Pfam" id="PF05685">
    <property type="entry name" value="Uma2"/>
    <property type="match status" value="1"/>
</dbReference>
<dbReference type="KEGG" id="scia:HUG15_03725"/>
<dbReference type="PANTHER" id="PTHR34107:SF4">
    <property type="entry name" value="SLL1222 PROTEIN"/>
    <property type="match status" value="1"/>
</dbReference>
<dbReference type="InterPro" id="IPR011335">
    <property type="entry name" value="Restrct_endonuc-II-like"/>
</dbReference>
<protein>
    <submittedName>
        <fullName evidence="2">Uma2 family endonuclease</fullName>
    </submittedName>
</protein>
<reference evidence="2 3" key="1">
    <citation type="submission" date="2020-06" db="EMBL/GenBank/DDBJ databases">
        <title>Genomic analysis of Salicibibacter sp. NKC5-3.</title>
        <authorList>
            <person name="Oh Y.J."/>
        </authorList>
    </citation>
    <scope>NUCLEOTIDE SEQUENCE [LARGE SCALE GENOMIC DNA]</scope>
    <source>
        <strain evidence="2 3">NKC5-3</strain>
    </source>
</reference>
<sequence>MCERKPIGKTNKVKEQPETFSEIEAPYERPLIEERYEIINGARYYLSPSPGLDHQLLATKMSSVMHDVCQSNGIVVVAPMDVHLDKDNVLQPDVIFISNENMHIVHGQKIEGPPDLVVEILSPGSGKHDKINKKAIYEHFGIPEFWVVDPPHETVDQFVLGEGRYHLHGTFSEDHSLTSPKLACVHIDVKALFQEKIEYRQ</sequence>
<proteinExistence type="predicted"/>
<organism evidence="2 3">
    <name type="scientific">Salicibibacter cibarius</name>
    <dbReference type="NCBI Taxonomy" id="2743000"/>
    <lineage>
        <taxon>Bacteria</taxon>
        <taxon>Bacillati</taxon>
        <taxon>Bacillota</taxon>
        <taxon>Bacilli</taxon>
        <taxon>Bacillales</taxon>
        <taxon>Bacillaceae</taxon>
        <taxon>Salicibibacter</taxon>
    </lineage>
</organism>
<evidence type="ECO:0000259" key="1">
    <source>
        <dbReference type="Pfam" id="PF05685"/>
    </source>
</evidence>
<dbReference type="EMBL" id="CP054705">
    <property type="protein sequence ID" value="QQK74800.1"/>
    <property type="molecule type" value="Genomic_DNA"/>
</dbReference>
<dbReference type="AlphaFoldDB" id="A0A7T6Z0P3"/>
<evidence type="ECO:0000313" key="2">
    <source>
        <dbReference type="EMBL" id="QQK74800.1"/>
    </source>
</evidence>